<dbReference type="EC" id="2.4.-.-" evidence="3"/>
<dbReference type="RefSeq" id="WP_386666796.1">
    <property type="nucleotide sequence ID" value="NZ_JBHLTG010000001.1"/>
</dbReference>
<reference evidence="3 4" key="1">
    <citation type="submission" date="2024-09" db="EMBL/GenBank/DDBJ databases">
        <authorList>
            <person name="Sun Q."/>
            <person name="Mori K."/>
        </authorList>
    </citation>
    <scope>NUCLEOTIDE SEQUENCE [LARGE SCALE GENOMIC DNA]</scope>
    <source>
        <strain evidence="3 4">KCTC 23076</strain>
    </source>
</reference>
<dbReference type="Pfam" id="PF13439">
    <property type="entry name" value="Glyco_transf_4"/>
    <property type="match status" value="1"/>
</dbReference>
<feature type="domain" description="Glycosyltransferase subfamily 4-like N-terminal" evidence="2">
    <location>
        <begin position="5"/>
        <end position="80"/>
    </location>
</feature>
<dbReference type="GO" id="GO:0016757">
    <property type="term" value="F:glycosyltransferase activity"/>
    <property type="evidence" value="ECO:0007669"/>
    <property type="project" value="UniProtKB-KW"/>
</dbReference>
<dbReference type="Gene3D" id="3.40.50.2000">
    <property type="entry name" value="Glycogen Phosphorylase B"/>
    <property type="match status" value="2"/>
</dbReference>
<dbReference type="PANTHER" id="PTHR45947">
    <property type="entry name" value="SULFOQUINOVOSYL TRANSFERASE SQD2"/>
    <property type="match status" value="1"/>
</dbReference>
<dbReference type="InterPro" id="IPR050194">
    <property type="entry name" value="Glycosyltransferase_grp1"/>
</dbReference>
<dbReference type="PANTHER" id="PTHR45947:SF3">
    <property type="entry name" value="SULFOQUINOVOSYL TRANSFERASE SQD2"/>
    <property type="match status" value="1"/>
</dbReference>
<protein>
    <submittedName>
        <fullName evidence="3">Glycosyltransferase</fullName>
        <ecNumber evidence="3">2.4.-.-</ecNumber>
    </submittedName>
</protein>
<keyword evidence="3" id="KW-0328">Glycosyltransferase</keyword>
<evidence type="ECO:0000259" key="1">
    <source>
        <dbReference type="Pfam" id="PF00534"/>
    </source>
</evidence>
<evidence type="ECO:0000313" key="4">
    <source>
        <dbReference type="Proteomes" id="UP001589896"/>
    </source>
</evidence>
<dbReference type="InterPro" id="IPR001296">
    <property type="entry name" value="Glyco_trans_1"/>
</dbReference>
<dbReference type="Pfam" id="PF00534">
    <property type="entry name" value="Glycos_transf_1"/>
    <property type="match status" value="1"/>
</dbReference>
<keyword evidence="3" id="KW-0808">Transferase</keyword>
<dbReference type="EMBL" id="JBHLTG010000001">
    <property type="protein sequence ID" value="MFC0677801.1"/>
    <property type="molecule type" value="Genomic_DNA"/>
</dbReference>
<dbReference type="Proteomes" id="UP001589896">
    <property type="component" value="Unassembled WGS sequence"/>
</dbReference>
<comment type="caution">
    <text evidence="3">The sequence shown here is derived from an EMBL/GenBank/DDBJ whole genome shotgun (WGS) entry which is preliminary data.</text>
</comment>
<sequence length="259" mass="28026">MHWLTRRARRPTVETYHAYFEDYVGHCLPWIPAALGRALAKHLSRQLCSEVDHLIVPSEQMVDVLRRYGVTTLPIGIDLEEVAGGDGPRFRAEHGIDVSRPVIVTVSRLAVEKNIGFLLQMARALLPRFPDLLFVIAGEGPDAPRLKRLAQDLVASGDVRFFGNLDRRRALLDACRAGEASVSASPVETHGLVLIEAMALGVPIVSTAVVGTKMALEHARGAVISEEDVGALAARVTAVLVDPARRAALAARARVDAEA</sequence>
<dbReference type="SUPFAM" id="SSF53756">
    <property type="entry name" value="UDP-Glycosyltransferase/glycogen phosphorylase"/>
    <property type="match status" value="1"/>
</dbReference>
<gene>
    <name evidence="3" type="ORF">ACFFGH_08115</name>
</gene>
<dbReference type="InterPro" id="IPR028098">
    <property type="entry name" value="Glyco_trans_4-like_N"/>
</dbReference>
<feature type="domain" description="Glycosyl transferase family 1" evidence="1">
    <location>
        <begin position="89"/>
        <end position="254"/>
    </location>
</feature>
<evidence type="ECO:0000313" key="3">
    <source>
        <dbReference type="EMBL" id="MFC0677801.1"/>
    </source>
</evidence>
<keyword evidence="4" id="KW-1185">Reference proteome</keyword>
<accession>A0ABV6RLG7</accession>
<evidence type="ECO:0000259" key="2">
    <source>
        <dbReference type="Pfam" id="PF13439"/>
    </source>
</evidence>
<organism evidence="3 4">
    <name type="scientific">Lysobacter korlensis</name>
    <dbReference type="NCBI Taxonomy" id="553636"/>
    <lineage>
        <taxon>Bacteria</taxon>
        <taxon>Pseudomonadati</taxon>
        <taxon>Pseudomonadota</taxon>
        <taxon>Gammaproteobacteria</taxon>
        <taxon>Lysobacterales</taxon>
        <taxon>Lysobacteraceae</taxon>
        <taxon>Lysobacter</taxon>
    </lineage>
</organism>
<name>A0ABV6RLG7_9GAMM</name>
<proteinExistence type="predicted"/>